<dbReference type="Pfam" id="PF04085">
    <property type="entry name" value="MreC"/>
    <property type="match status" value="1"/>
</dbReference>
<dbReference type="EMBL" id="CP038462">
    <property type="protein sequence ID" value="QCC76810.1"/>
    <property type="molecule type" value="Genomic_DNA"/>
</dbReference>
<gene>
    <name evidence="8" type="ORF">E2C04_05535</name>
</gene>
<dbReference type="AlphaFoldDB" id="A0A4P7U9U3"/>
<evidence type="ECO:0000313" key="9">
    <source>
        <dbReference type="Proteomes" id="UP000297025"/>
    </source>
</evidence>
<name>A0A4P7U9U3_9ACTN</name>
<dbReference type="PANTHER" id="PTHR34138:SF1">
    <property type="entry name" value="CELL SHAPE-DETERMINING PROTEIN MREC"/>
    <property type="match status" value="1"/>
</dbReference>
<reference evidence="8 9" key="1">
    <citation type="journal article" date="2008" name="Int. J. Syst. Evol. Microbiol.">
        <title>Nocardioides daphniae sp. nov., isolated from Daphnia cucullata (Crustacea: Cladocera).</title>
        <authorList>
            <person name="Toth E.M."/>
            <person name="Keki Z."/>
            <person name="Homonnay Z.G."/>
            <person name="Borsodi A.K."/>
            <person name="Marialigeti K."/>
            <person name="Schumann P."/>
        </authorList>
    </citation>
    <scope>NUCLEOTIDE SEQUENCE [LARGE SCALE GENOMIC DNA]</scope>
    <source>
        <strain evidence="8 9">JCM 16608</strain>
    </source>
</reference>
<evidence type="ECO:0000256" key="1">
    <source>
        <dbReference type="ARBA" id="ARBA00009369"/>
    </source>
</evidence>
<dbReference type="GO" id="GO:0008360">
    <property type="term" value="P:regulation of cell shape"/>
    <property type="evidence" value="ECO:0007669"/>
    <property type="project" value="UniProtKB-KW"/>
</dbReference>
<evidence type="ECO:0000256" key="3">
    <source>
        <dbReference type="ARBA" id="ARBA00022960"/>
    </source>
</evidence>
<dbReference type="Gene3D" id="2.40.10.350">
    <property type="entry name" value="Rod shape-determining protein MreC, domain 2"/>
    <property type="match status" value="1"/>
</dbReference>
<evidence type="ECO:0000256" key="4">
    <source>
        <dbReference type="ARBA" id="ARBA00032089"/>
    </source>
</evidence>
<evidence type="ECO:0000256" key="5">
    <source>
        <dbReference type="PIRNR" id="PIRNR038471"/>
    </source>
</evidence>
<proteinExistence type="inferred from homology"/>
<dbReference type="Proteomes" id="UP000297025">
    <property type="component" value="Chromosome"/>
</dbReference>
<protein>
    <recommendedName>
        <fullName evidence="2 5">Cell shape-determining protein MreC</fullName>
    </recommendedName>
    <alternativeName>
        <fullName evidence="4 5">Cell shape protein MreC</fullName>
    </alternativeName>
</protein>
<feature type="domain" description="Rod shape-determining protein MreC beta-barrel core" evidence="7">
    <location>
        <begin position="140"/>
        <end position="286"/>
    </location>
</feature>
<evidence type="ECO:0000259" key="7">
    <source>
        <dbReference type="Pfam" id="PF04085"/>
    </source>
</evidence>
<dbReference type="OrthoDB" id="5196068at2"/>
<dbReference type="PIRSF" id="PIRSF038471">
    <property type="entry name" value="MreC"/>
    <property type="match status" value="1"/>
</dbReference>
<dbReference type="InterPro" id="IPR055342">
    <property type="entry name" value="MreC_beta-barrel_core"/>
</dbReference>
<keyword evidence="6" id="KW-0175">Coiled coil</keyword>
<evidence type="ECO:0000313" key="8">
    <source>
        <dbReference type="EMBL" id="QCC76810.1"/>
    </source>
</evidence>
<dbReference type="InterPro" id="IPR007221">
    <property type="entry name" value="MreC"/>
</dbReference>
<feature type="coiled-coil region" evidence="6">
    <location>
        <begin position="81"/>
        <end position="108"/>
    </location>
</feature>
<dbReference type="GO" id="GO:0005886">
    <property type="term" value="C:plasma membrane"/>
    <property type="evidence" value="ECO:0007669"/>
    <property type="project" value="TreeGrafter"/>
</dbReference>
<comment type="similarity">
    <text evidence="1 5">Belongs to the MreC family.</text>
</comment>
<dbReference type="Gene3D" id="2.40.10.340">
    <property type="entry name" value="Rod shape-determining protein MreC, domain 1"/>
    <property type="match status" value="1"/>
</dbReference>
<dbReference type="InterPro" id="IPR042177">
    <property type="entry name" value="Cell/Rod_1"/>
</dbReference>
<evidence type="ECO:0000256" key="2">
    <source>
        <dbReference type="ARBA" id="ARBA00013855"/>
    </source>
</evidence>
<dbReference type="KEGG" id="ndp:E2C04_05535"/>
<accession>A0A4P7U9U3</accession>
<dbReference type="InterPro" id="IPR042175">
    <property type="entry name" value="Cell/Rod_MreC_2"/>
</dbReference>
<keyword evidence="3 5" id="KW-0133">Cell shape</keyword>
<evidence type="ECO:0000256" key="6">
    <source>
        <dbReference type="SAM" id="Coils"/>
    </source>
</evidence>
<organism evidence="8 9">
    <name type="scientific">Nocardioides daphniae</name>
    <dbReference type="NCBI Taxonomy" id="402297"/>
    <lineage>
        <taxon>Bacteria</taxon>
        <taxon>Bacillati</taxon>
        <taxon>Actinomycetota</taxon>
        <taxon>Actinomycetes</taxon>
        <taxon>Propionibacteriales</taxon>
        <taxon>Nocardioidaceae</taxon>
        <taxon>Nocardioides</taxon>
    </lineage>
</organism>
<sequence>MGLRLPEKRWRGLDDRQPPRSTLIALVLASITLMVLDQQTGDSSPVEPVRAVVSEVFAPVEAVTSVAVRPFTTVPTWFRSKDSLRKEVERLEAENSALREEVATSDLDVQTLVEFEGLTAAAADLGRALVPARVIGYEPAQSFSRTVTINAGTAAGVRPDMTVVNDEGLVGRVLRATRRTATVLLILDPESVVGGRIGQSKEIGFLKGRGVLGREGRLDLELLDQSLVPAQGDTVLSWGSDGVGPYVPGVPVGTVTDVFESVREQSRRAVIEPFVDFTALDVVGVVVPPDTSSDRALVRVDGSIG</sequence>
<comment type="function">
    <text evidence="5">Involved in formation and maintenance of cell shape.</text>
</comment>
<dbReference type="PANTHER" id="PTHR34138">
    <property type="entry name" value="CELL SHAPE-DETERMINING PROTEIN MREC"/>
    <property type="match status" value="1"/>
</dbReference>